<accession>A0A1F4U1M6</accession>
<keyword evidence="1" id="KW-1133">Transmembrane helix</keyword>
<proteinExistence type="predicted"/>
<protein>
    <submittedName>
        <fullName evidence="2">Uncharacterized protein</fullName>
    </submittedName>
</protein>
<dbReference type="AlphaFoldDB" id="A0A1F4U1M6"/>
<evidence type="ECO:0000313" key="3">
    <source>
        <dbReference type="Proteomes" id="UP000178270"/>
    </source>
</evidence>
<evidence type="ECO:0000313" key="2">
    <source>
        <dbReference type="EMBL" id="OGC38854.1"/>
    </source>
</evidence>
<keyword evidence="1" id="KW-0472">Membrane</keyword>
<feature type="transmembrane region" description="Helical" evidence="1">
    <location>
        <begin position="78"/>
        <end position="104"/>
    </location>
</feature>
<feature type="transmembrane region" description="Helical" evidence="1">
    <location>
        <begin position="140"/>
        <end position="157"/>
    </location>
</feature>
<dbReference type="EMBL" id="MEUS01000012">
    <property type="protein sequence ID" value="OGC38854.1"/>
    <property type="molecule type" value="Genomic_DNA"/>
</dbReference>
<keyword evidence="1" id="KW-0812">Transmembrane</keyword>
<dbReference type="Proteomes" id="UP000178270">
    <property type="component" value="Unassembled WGS sequence"/>
</dbReference>
<comment type="caution">
    <text evidence="2">The sequence shown here is derived from an EMBL/GenBank/DDBJ whole genome shotgun (WGS) entry which is preliminary data.</text>
</comment>
<gene>
    <name evidence="2" type="ORF">A3K42_00455</name>
</gene>
<organism evidence="2 3">
    <name type="scientific">candidate division WWE3 bacterium RBG_13_37_7</name>
    <dbReference type="NCBI Taxonomy" id="1802609"/>
    <lineage>
        <taxon>Bacteria</taxon>
        <taxon>Katanobacteria</taxon>
    </lineage>
</organism>
<evidence type="ECO:0000256" key="1">
    <source>
        <dbReference type="SAM" id="Phobius"/>
    </source>
</evidence>
<name>A0A1F4U1M6_UNCKA</name>
<feature type="transmembrane region" description="Helical" evidence="1">
    <location>
        <begin position="12"/>
        <end position="36"/>
    </location>
</feature>
<reference evidence="2 3" key="1">
    <citation type="journal article" date="2016" name="Nat. Commun.">
        <title>Thousands of microbial genomes shed light on interconnected biogeochemical processes in an aquifer system.</title>
        <authorList>
            <person name="Anantharaman K."/>
            <person name="Brown C.T."/>
            <person name="Hug L.A."/>
            <person name="Sharon I."/>
            <person name="Castelle C.J."/>
            <person name="Probst A.J."/>
            <person name="Thomas B.C."/>
            <person name="Singh A."/>
            <person name="Wilkins M.J."/>
            <person name="Karaoz U."/>
            <person name="Brodie E.L."/>
            <person name="Williams K.H."/>
            <person name="Hubbard S.S."/>
            <person name="Banfield J.F."/>
        </authorList>
    </citation>
    <scope>NUCLEOTIDE SEQUENCE [LARGE SCALE GENOMIC DNA]</scope>
</reference>
<sequence>MALKTPYNPLTIGLVIFGSFLGTFVLDIDYLIYAYVLEPARDFSKTLKGFVQHADLSNALMYIEYHKNELGDKTLNSALFQIIFALFAIFVSASPASLFIKALVLSTCGNSIYRLWEAYLKGGINEWFWAFKSKPNKQGIILYSLILLGIFIYCVAIL</sequence>